<feature type="transmembrane region" description="Helical" evidence="9">
    <location>
        <begin position="568"/>
        <end position="588"/>
    </location>
</feature>
<feature type="transmembrane region" description="Helical" evidence="9">
    <location>
        <begin position="312"/>
        <end position="331"/>
    </location>
</feature>
<dbReference type="PROSITE" id="PS50156">
    <property type="entry name" value="SSD"/>
    <property type="match status" value="1"/>
</dbReference>
<dbReference type="PANTHER" id="PTHR10572:SF24">
    <property type="entry name" value="3-HYDROXY-3-METHYLGLUTARYL-COENZYME A REDUCTASE"/>
    <property type="match status" value="1"/>
</dbReference>
<feature type="transmembrane region" description="Helical" evidence="9">
    <location>
        <begin position="257"/>
        <end position="278"/>
    </location>
</feature>
<dbReference type="Gene3D" id="1.10.3270.10">
    <property type="entry name" value="HMGR, N-terminal domain"/>
    <property type="match status" value="1"/>
</dbReference>
<evidence type="ECO:0000256" key="1">
    <source>
        <dbReference type="ARBA" id="ARBA00004477"/>
    </source>
</evidence>
<evidence type="ECO:0000313" key="11">
    <source>
        <dbReference type="EMBL" id="RIB30156.1"/>
    </source>
</evidence>
<evidence type="ECO:0000256" key="8">
    <source>
        <dbReference type="ARBA" id="ARBA00023136"/>
    </source>
</evidence>
<name>A0A397WD18_9GLOM</name>
<dbReference type="OrthoDB" id="310654at2759"/>
<dbReference type="PROSITE" id="PS01192">
    <property type="entry name" value="HMG_COA_REDUCTASE_3"/>
    <property type="match status" value="1"/>
</dbReference>
<keyword evidence="5 9" id="KW-0521">NADP</keyword>
<evidence type="ECO:0000256" key="3">
    <source>
        <dbReference type="ARBA" id="ARBA00022692"/>
    </source>
</evidence>
<evidence type="ECO:0000256" key="5">
    <source>
        <dbReference type="ARBA" id="ARBA00022857"/>
    </source>
</evidence>
<feature type="transmembrane region" description="Helical" evidence="9">
    <location>
        <begin position="285"/>
        <end position="306"/>
    </location>
</feature>
<keyword evidence="8 9" id="KW-0472">Membrane</keyword>
<dbReference type="PANTHER" id="PTHR10572">
    <property type="entry name" value="3-HYDROXY-3-METHYLGLUTARYL-COENZYME A REDUCTASE"/>
    <property type="match status" value="1"/>
</dbReference>
<dbReference type="PROSITE" id="PS50065">
    <property type="entry name" value="HMG_COA_REDUCTASE_4"/>
    <property type="match status" value="1"/>
</dbReference>
<dbReference type="InterPro" id="IPR009029">
    <property type="entry name" value="HMG_CoA_Rdtase_sub-bd_dom_sf"/>
</dbReference>
<dbReference type="FunFam" id="3.30.70.420:FF:000001">
    <property type="entry name" value="3-hydroxy-3-methylglutaryl coenzyme A reductase"/>
    <property type="match status" value="1"/>
</dbReference>
<protein>
    <recommendedName>
        <fullName evidence="9">3-hydroxy-3-methylglutaryl coenzyme A reductase</fullName>
        <shortName evidence="9">HMG-CoA reductase</shortName>
        <ecNumber evidence="9">1.1.1.34</ecNumber>
    </recommendedName>
</protein>
<dbReference type="AlphaFoldDB" id="A0A397WD18"/>
<comment type="pathway">
    <text evidence="9">Metabolic intermediate biosynthesis; (R)-mevalonate biosynthesis; (R)-mevalonate from acetyl-CoA: step 3/3.</text>
</comment>
<evidence type="ECO:0000256" key="2">
    <source>
        <dbReference type="ARBA" id="ARBA00007661"/>
    </source>
</evidence>
<keyword evidence="12" id="KW-1185">Reference proteome</keyword>
<comment type="caution">
    <text evidence="11">The sequence shown here is derived from an EMBL/GenBank/DDBJ whole genome shotgun (WGS) entry which is preliminary data.</text>
</comment>
<evidence type="ECO:0000256" key="6">
    <source>
        <dbReference type="ARBA" id="ARBA00022989"/>
    </source>
</evidence>
<dbReference type="Gene3D" id="3.90.770.10">
    <property type="entry name" value="3-hydroxy-3-methylglutaryl-coenzyme A Reductase, Chain A, domain 2"/>
    <property type="match status" value="1"/>
</dbReference>
<keyword evidence="3 9" id="KW-0812">Transmembrane</keyword>
<dbReference type="Proteomes" id="UP000266673">
    <property type="component" value="Unassembled WGS sequence"/>
</dbReference>
<dbReference type="InterPro" id="IPR009023">
    <property type="entry name" value="HMG_CoA_Rdtase_NAD(P)-bd_sf"/>
</dbReference>
<keyword evidence="6 9" id="KW-1133">Transmembrane helix</keyword>
<dbReference type="GO" id="GO:0006696">
    <property type="term" value="P:ergosterol biosynthetic process"/>
    <property type="evidence" value="ECO:0007669"/>
    <property type="project" value="TreeGrafter"/>
</dbReference>
<comment type="similarity">
    <text evidence="2 9">Belongs to the HMG-CoA reductase family.</text>
</comment>
<dbReference type="PROSITE" id="PS00318">
    <property type="entry name" value="HMG_COA_REDUCTASE_2"/>
    <property type="match status" value="1"/>
</dbReference>
<dbReference type="Pfam" id="PF12349">
    <property type="entry name" value="Sterol-sensing"/>
    <property type="match status" value="1"/>
</dbReference>
<feature type="transmembrane region" description="Helical" evidence="9">
    <location>
        <begin position="399"/>
        <end position="423"/>
    </location>
</feature>
<dbReference type="PROSITE" id="PS00066">
    <property type="entry name" value="HMG_COA_REDUCTASE_1"/>
    <property type="match status" value="1"/>
</dbReference>
<dbReference type="SUPFAM" id="SSF56542">
    <property type="entry name" value="Substrate-binding domain of HMG-CoA reductase"/>
    <property type="match status" value="1"/>
</dbReference>
<dbReference type="InterPro" id="IPR023076">
    <property type="entry name" value="HMG_CoA_Rdtase_CS"/>
</dbReference>
<dbReference type="UniPathway" id="UPA00058">
    <property type="reaction ID" value="UER00103"/>
</dbReference>
<evidence type="ECO:0000256" key="4">
    <source>
        <dbReference type="ARBA" id="ARBA00022824"/>
    </source>
</evidence>
<evidence type="ECO:0000256" key="9">
    <source>
        <dbReference type="RuleBase" id="RU361219"/>
    </source>
</evidence>
<dbReference type="InterPro" id="IPR023074">
    <property type="entry name" value="HMG_CoA_Rdtase_cat_sf"/>
</dbReference>
<dbReference type="GO" id="GO:0008299">
    <property type="term" value="P:isoprenoid biosynthetic process"/>
    <property type="evidence" value="ECO:0007669"/>
    <property type="project" value="InterPro"/>
</dbReference>
<dbReference type="PRINTS" id="PR00071">
    <property type="entry name" value="HMGCOARDTASE"/>
</dbReference>
<keyword evidence="4 9" id="KW-0256">Endoplasmic reticulum</keyword>
<dbReference type="GO" id="GO:0005789">
    <property type="term" value="C:endoplasmic reticulum membrane"/>
    <property type="evidence" value="ECO:0007669"/>
    <property type="project" value="UniProtKB-SubCell"/>
</dbReference>
<proteinExistence type="inferred from homology"/>
<dbReference type="InterPro" id="IPR023282">
    <property type="entry name" value="HMG_CoA_Rdtase_N"/>
</dbReference>
<sequence length="1065" mass="118155">MLSSIVKRLLDSVAKLSSRNPIETIIFCMIVVSFTYTSLLKSLIESDFFKLQEIDFVQIISYPNTNKFVILSKSDSINQASRIRLNQFIIKTQLDEPVTSDLPHQPINFQKNLESFARLQELFEKGIYVSDGTNKLYYNDDLCYKFPGDSLCFSLTSSAFEINITKPFCQPSSFSPLTDLNCDDSDVILNYVLNADGPYLTYADAWMDSIINSYVEQFTSTGNRPTEKSSFAWFAYVISDLFFKIQELIQQADIIDLLVIFTGYVLMTFTLCSLFVNMRKIGSRLILAIFVLLNGFFAFMSAFLTIKLFGITVNPILLSEAIPFLIIIIGFEKPLALTKTVLTTTFSITQIKENNVCNIVMLGVTKEGPKIIRDYFIEIIVLLIGAFSGVNGLQEFCFLAGFILLYDCIFLFTFYTAALTLNFELKCIRKAEKISEKDELKKFNENILMPLHDDSVDNLMISRVRFLTIIGFLAMNVMNFCTAFHNNEVFSAKVGAYDNPTTIPILDIILSQHRSSSKASLPLIIDLTSPMVFRVIQSDVINCQIFIQTIYKIFDTVWSYWSFYVQDSVLLIFTFIGLTSSIILIYLLNTLKTNEETLNIISREAPIKTLDSHNNGLKVEPRPLIEFNDTPKPLDLDDPTIMSDEDLLLLVINGKISHYNLEKILKNNERAVRVRRAFLSHSSISKTLENSALPMEGYDYSKVMGVCCENIIGYMPIPIGVAGPLKIDDELFHIPMATTEGCLVASTSRGCKAINGGGGAKTVIIQDLMTRGPCVEFPNIIQVAKAKRWLENDGNDIIKHVFNSTSRFAKLKNLKITAAGKLLFIRFSATTGDAMGMNMISKGCEKALEVMNKHFPDMQIISISGNYCTDKKPAAINWIEGRGKSVIAEAIIPGNIVQKVLKTNVEALVKLNISKNLVGSAIAGSVGGFNAHAANIVTAMYIATGQDPAQNVESSNCITIMEAINNSMTNTKDLHITCTMPSIEVGTIGGGTTLGPQSAMLEMLGVKGSHPTMPGKNAKKLARIICASVMAGELSLCAALAAGHLVKSHMVHNREISIPKSCLMS</sequence>
<reference evidence="11 12" key="1">
    <citation type="submission" date="2018-06" db="EMBL/GenBank/DDBJ databases">
        <title>Comparative genomics reveals the genomic features of Rhizophagus irregularis, R. cerebriforme, R. diaphanum and Gigaspora rosea, and their symbiotic lifestyle signature.</title>
        <authorList>
            <person name="Morin E."/>
            <person name="San Clemente H."/>
            <person name="Chen E.C.H."/>
            <person name="De La Providencia I."/>
            <person name="Hainaut M."/>
            <person name="Kuo A."/>
            <person name="Kohler A."/>
            <person name="Murat C."/>
            <person name="Tang N."/>
            <person name="Roy S."/>
            <person name="Loubradou J."/>
            <person name="Henrissat B."/>
            <person name="Grigoriev I.V."/>
            <person name="Corradi N."/>
            <person name="Roux C."/>
            <person name="Martin F.M."/>
        </authorList>
    </citation>
    <scope>NUCLEOTIDE SEQUENCE [LARGE SCALE GENOMIC DNA]</scope>
    <source>
        <strain evidence="11 12">DAOM 194757</strain>
    </source>
</reference>
<dbReference type="STRING" id="44941.A0A397WD18"/>
<evidence type="ECO:0000259" key="10">
    <source>
        <dbReference type="PROSITE" id="PS50156"/>
    </source>
</evidence>
<dbReference type="EC" id="1.1.1.34" evidence="9"/>
<dbReference type="NCBIfam" id="TIGR00533">
    <property type="entry name" value="HMG_CoA_R_NADP"/>
    <property type="match status" value="1"/>
</dbReference>
<evidence type="ECO:0000256" key="7">
    <source>
        <dbReference type="ARBA" id="ARBA00023002"/>
    </source>
</evidence>
<dbReference type="SUPFAM" id="SSF55035">
    <property type="entry name" value="NAD-binding domain of HMG-CoA reductase"/>
    <property type="match status" value="1"/>
</dbReference>
<dbReference type="FunFam" id="3.90.770.10:FF:000001">
    <property type="entry name" value="3-hydroxy-3-methylglutaryl coenzyme A reductase"/>
    <property type="match status" value="1"/>
</dbReference>
<feature type="transmembrane region" description="Helical" evidence="9">
    <location>
        <begin position="375"/>
        <end position="393"/>
    </location>
</feature>
<organism evidence="11 12">
    <name type="scientific">Gigaspora rosea</name>
    <dbReference type="NCBI Taxonomy" id="44941"/>
    <lineage>
        <taxon>Eukaryota</taxon>
        <taxon>Fungi</taxon>
        <taxon>Fungi incertae sedis</taxon>
        <taxon>Mucoromycota</taxon>
        <taxon>Glomeromycotina</taxon>
        <taxon>Glomeromycetes</taxon>
        <taxon>Diversisporales</taxon>
        <taxon>Gigasporaceae</taxon>
        <taxon>Gigaspora</taxon>
    </lineage>
</organism>
<comment type="subcellular location">
    <subcellularLocation>
        <location evidence="1 9">Endoplasmic reticulum membrane</location>
        <topology evidence="1 9">Multi-pass membrane protein</topology>
    </subcellularLocation>
</comment>
<dbReference type="InterPro" id="IPR000731">
    <property type="entry name" value="SSD"/>
</dbReference>
<keyword evidence="7 9" id="KW-0560">Oxidoreductase</keyword>
<dbReference type="Gene3D" id="3.30.70.420">
    <property type="entry name" value="Hydroxymethylglutaryl-CoA reductase, class I/II, NAD/NADP-binding domain"/>
    <property type="match status" value="1"/>
</dbReference>
<accession>A0A397WD18</accession>
<dbReference type="InterPro" id="IPR004554">
    <property type="entry name" value="HMG_CoA_Rdtase_eu_arc"/>
</dbReference>
<gene>
    <name evidence="11" type="ORF">C2G38_2279211</name>
</gene>
<dbReference type="InterPro" id="IPR053958">
    <property type="entry name" value="HMGCR/SNAP/NPC1-like_SSD"/>
</dbReference>
<dbReference type="GO" id="GO:0004420">
    <property type="term" value="F:hydroxymethylglutaryl-CoA reductase (NADPH) activity"/>
    <property type="evidence" value="ECO:0007669"/>
    <property type="project" value="UniProtKB-EC"/>
</dbReference>
<feature type="domain" description="SSD" evidence="10">
    <location>
        <begin position="256"/>
        <end position="421"/>
    </location>
</feature>
<dbReference type="FunFam" id="1.10.3270.10:FF:000001">
    <property type="entry name" value="3-hydroxy-3-methylglutaryl coenzyme A reductase"/>
    <property type="match status" value="1"/>
</dbReference>
<evidence type="ECO:0000313" key="12">
    <source>
        <dbReference type="Proteomes" id="UP000266673"/>
    </source>
</evidence>
<comment type="catalytic activity">
    <reaction evidence="9">
        <text>(R)-mevalonate + 2 NADP(+) + CoA = (3S)-3-hydroxy-3-methylglutaryl-CoA + 2 NADPH + 2 H(+)</text>
        <dbReference type="Rhea" id="RHEA:15989"/>
        <dbReference type="ChEBI" id="CHEBI:15378"/>
        <dbReference type="ChEBI" id="CHEBI:36464"/>
        <dbReference type="ChEBI" id="CHEBI:43074"/>
        <dbReference type="ChEBI" id="CHEBI:57287"/>
        <dbReference type="ChEBI" id="CHEBI:57783"/>
        <dbReference type="ChEBI" id="CHEBI:58349"/>
        <dbReference type="EC" id="1.1.1.34"/>
    </reaction>
</comment>
<dbReference type="Pfam" id="PF00368">
    <property type="entry name" value="HMG-CoA_red"/>
    <property type="match status" value="1"/>
</dbReference>
<dbReference type="InterPro" id="IPR002202">
    <property type="entry name" value="HMG_CoA_Rdtase"/>
</dbReference>
<dbReference type="EMBL" id="QKWP01000019">
    <property type="protein sequence ID" value="RIB30156.1"/>
    <property type="molecule type" value="Genomic_DNA"/>
</dbReference>
<dbReference type="CDD" id="cd00643">
    <property type="entry name" value="HMG-CoA_reductase_classI"/>
    <property type="match status" value="1"/>
</dbReference>
<dbReference type="GO" id="GO:0015936">
    <property type="term" value="P:coenzyme A metabolic process"/>
    <property type="evidence" value="ECO:0007669"/>
    <property type="project" value="InterPro"/>
</dbReference>
<dbReference type="GO" id="GO:0005778">
    <property type="term" value="C:peroxisomal membrane"/>
    <property type="evidence" value="ECO:0007669"/>
    <property type="project" value="TreeGrafter"/>
</dbReference>